<dbReference type="Pfam" id="PF08241">
    <property type="entry name" value="Methyltransf_11"/>
    <property type="match status" value="1"/>
</dbReference>
<dbReference type="SUPFAM" id="SSF53335">
    <property type="entry name" value="S-adenosyl-L-methionine-dependent methyltransferases"/>
    <property type="match status" value="1"/>
</dbReference>
<accession>A0A1Y2I338</accession>
<dbReference type="InterPro" id="IPR029063">
    <property type="entry name" value="SAM-dependent_MTases_sf"/>
</dbReference>
<dbReference type="GO" id="GO:0106335">
    <property type="term" value="F:tRNA (5-carboxymethyluridine(34)-5-O)-methyltransferase activity"/>
    <property type="evidence" value="ECO:0007669"/>
    <property type="project" value="TreeGrafter"/>
</dbReference>
<evidence type="ECO:0000313" key="6">
    <source>
        <dbReference type="Proteomes" id="UP000193411"/>
    </source>
</evidence>
<dbReference type="GO" id="GO:0008757">
    <property type="term" value="F:S-adenosylmethionine-dependent methyltransferase activity"/>
    <property type="evidence" value="ECO:0007669"/>
    <property type="project" value="InterPro"/>
</dbReference>
<keyword evidence="6" id="KW-1185">Reference proteome</keyword>
<protein>
    <recommendedName>
        <fullName evidence="4">Methyltransferase type 11 domain-containing protein</fullName>
    </recommendedName>
</protein>
<dbReference type="PANTHER" id="PTHR13069:SF21">
    <property type="entry name" value="ALKYLATED DNA REPAIR PROTEIN ALKB HOMOLOG 8"/>
    <property type="match status" value="1"/>
</dbReference>
<feature type="domain" description="Methyltransferase type 11" evidence="4">
    <location>
        <begin position="61"/>
        <end position="150"/>
    </location>
</feature>
<dbReference type="AlphaFoldDB" id="A0A1Y2I338"/>
<organism evidence="5 6">
    <name type="scientific">Catenaria anguillulae PL171</name>
    <dbReference type="NCBI Taxonomy" id="765915"/>
    <lineage>
        <taxon>Eukaryota</taxon>
        <taxon>Fungi</taxon>
        <taxon>Fungi incertae sedis</taxon>
        <taxon>Blastocladiomycota</taxon>
        <taxon>Blastocladiomycetes</taxon>
        <taxon>Blastocladiales</taxon>
        <taxon>Catenariaceae</taxon>
        <taxon>Catenaria</taxon>
    </lineage>
</organism>
<dbReference type="Gene3D" id="3.40.50.150">
    <property type="entry name" value="Vaccinia Virus protein VP39"/>
    <property type="match status" value="1"/>
</dbReference>
<dbReference type="GO" id="GO:0000049">
    <property type="term" value="F:tRNA binding"/>
    <property type="evidence" value="ECO:0007669"/>
    <property type="project" value="TreeGrafter"/>
</dbReference>
<keyword evidence="2" id="KW-0808">Transferase</keyword>
<gene>
    <name evidence="5" type="ORF">BCR44DRAFT_121630</name>
</gene>
<reference evidence="5 6" key="1">
    <citation type="submission" date="2016-07" db="EMBL/GenBank/DDBJ databases">
        <title>Pervasive Adenine N6-methylation of Active Genes in Fungi.</title>
        <authorList>
            <consortium name="DOE Joint Genome Institute"/>
            <person name="Mondo S.J."/>
            <person name="Dannebaum R.O."/>
            <person name="Kuo R.C."/>
            <person name="Labutti K."/>
            <person name="Haridas S."/>
            <person name="Kuo A."/>
            <person name="Salamov A."/>
            <person name="Ahrendt S.R."/>
            <person name="Lipzen A."/>
            <person name="Sullivan W."/>
            <person name="Andreopoulos W.B."/>
            <person name="Clum A."/>
            <person name="Lindquist E."/>
            <person name="Daum C."/>
            <person name="Ramamoorthy G.K."/>
            <person name="Gryganskyi A."/>
            <person name="Culley D."/>
            <person name="Magnuson J.K."/>
            <person name="James T.Y."/>
            <person name="O'Malley M.A."/>
            <person name="Stajich J.E."/>
            <person name="Spatafora J.W."/>
            <person name="Visel A."/>
            <person name="Grigoriev I.V."/>
        </authorList>
    </citation>
    <scope>NUCLEOTIDE SEQUENCE [LARGE SCALE GENOMIC DNA]</scope>
    <source>
        <strain evidence="5 6">PL171</strain>
    </source>
</reference>
<feature type="region of interest" description="Disordered" evidence="3">
    <location>
        <begin position="180"/>
        <end position="202"/>
    </location>
</feature>
<dbReference type="FunFam" id="3.40.50.150:FF:000195">
    <property type="entry name" value="Methyltransferase domain containing protein"/>
    <property type="match status" value="1"/>
</dbReference>
<sequence>MTSLPPQLAELTAVDNHAKLEQESVHQVYDVIAGHFSATRYKPWPVVEAYLADQPSGSLGIDIGCGNGKYLGVNRAVVTIGVDRSENLVSICHERGFQALVCDGLAVPFPDNKFDFAISIAVIHHFSSPDRRMRAIREVLRLIRPRGSALVYVWAMEQKGKRKFPGQDVYVPWHMPTWHEKPGGAKQGGKDDQEAQRQKQDQEPVDKVYMRYYHLFVQGELEELVVAAGGKVVRSGYDRDNHYCVITKDE</sequence>
<keyword evidence="1" id="KW-0489">Methyltransferase</keyword>
<evidence type="ECO:0000256" key="1">
    <source>
        <dbReference type="ARBA" id="ARBA00022603"/>
    </source>
</evidence>
<dbReference type="InterPro" id="IPR051422">
    <property type="entry name" value="AlkB_tRNA_MeTrf/Diox"/>
</dbReference>
<dbReference type="GO" id="GO:0005737">
    <property type="term" value="C:cytoplasm"/>
    <property type="evidence" value="ECO:0007669"/>
    <property type="project" value="TreeGrafter"/>
</dbReference>
<name>A0A1Y2I338_9FUNG</name>
<evidence type="ECO:0000313" key="5">
    <source>
        <dbReference type="EMBL" id="ORZ41288.1"/>
    </source>
</evidence>
<dbReference type="InterPro" id="IPR013216">
    <property type="entry name" value="Methyltransf_11"/>
</dbReference>
<dbReference type="CDD" id="cd02440">
    <property type="entry name" value="AdoMet_MTases"/>
    <property type="match status" value="1"/>
</dbReference>
<dbReference type="EMBL" id="MCFL01000001">
    <property type="protein sequence ID" value="ORZ41288.1"/>
    <property type="molecule type" value="Genomic_DNA"/>
</dbReference>
<evidence type="ECO:0000256" key="3">
    <source>
        <dbReference type="SAM" id="MobiDB-lite"/>
    </source>
</evidence>
<dbReference type="STRING" id="765915.A0A1Y2I338"/>
<dbReference type="GO" id="GO:0030488">
    <property type="term" value="P:tRNA methylation"/>
    <property type="evidence" value="ECO:0007669"/>
    <property type="project" value="TreeGrafter"/>
</dbReference>
<evidence type="ECO:0000259" key="4">
    <source>
        <dbReference type="Pfam" id="PF08241"/>
    </source>
</evidence>
<dbReference type="GO" id="GO:0005634">
    <property type="term" value="C:nucleus"/>
    <property type="evidence" value="ECO:0007669"/>
    <property type="project" value="TreeGrafter"/>
</dbReference>
<dbReference type="Proteomes" id="UP000193411">
    <property type="component" value="Unassembled WGS sequence"/>
</dbReference>
<dbReference type="GO" id="GO:0002098">
    <property type="term" value="P:tRNA wobble uridine modification"/>
    <property type="evidence" value="ECO:0007669"/>
    <property type="project" value="TreeGrafter"/>
</dbReference>
<dbReference type="OrthoDB" id="271595at2759"/>
<proteinExistence type="predicted"/>
<comment type="caution">
    <text evidence="5">The sequence shown here is derived from an EMBL/GenBank/DDBJ whole genome shotgun (WGS) entry which is preliminary data.</text>
</comment>
<dbReference type="PANTHER" id="PTHR13069">
    <property type="entry name" value="ALKYLATED DNA REPAIR PROTEIN ALKB HOMOLOG 8"/>
    <property type="match status" value="1"/>
</dbReference>
<evidence type="ECO:0000256" key="2">
    <source>
        <dbReference type="ARBA" id="ARBA00022679"/>
    </source>
</evidence>